<dbReference type="InterPro" id="IPR054765">
    <property type="entry name" value="SLBB_dom"/>
</dbReference>
<keyword evidence="6" id="KW-0812">Transmembrane</keyword>
<evidence type="ECO:0000256" key="3">
    <source>
        <dbReference type="ARBA" id="ARBA00022448"/>
    </source>
</evidence>
<reference evidence="18 19" key="1">
    <citation type="submission" date="2020-10" db="EMBL/GenBank/DDBJ databases">
        <title>Complete genome sequence of Cupriavidus basilensis CCUG 49340T.</title>
        <authorList>
            <person name="Salva-Serra F."/>
            <person name="Donoso R.A."/>
            <person name="Cho K.H."/>
            <person name="Yoo J.A."/>
            <person name="Lee K."/>
            <person name="Yoon S.-H."/>
            <person name="Perez-Pantoja D."/>
            <person name="Moore E.R.B."/>
        </authorList>
    </citation>
    <scope>NUCLEOTIDE SEQUENCE [LARGE SCALE GENOMIC DNA]</scope>
    <source>
        <strain evidence="19">CCUG 49340</strain>
    </source>
</reference>
<keyword evidence="11" id="KW-0472">Membrane</keyword>
<keyword evidence="12" id="KW-0564">Palmitate</keyword>
<sequence>MAIRIFPALAFVAVLGGCAWAPGPALDSSRLHDDIGAKTGTQAYPVQLINAEVISRQIDAVATTNSKVTPATGADLAQSIAKYEYRIGPQDLLGVTVLYNPQLSSSAANMQPMPIAPGAADGAQQQAPLEQNGFRVGANGEVYYPPVGMLRVGGKTVEQVRSMISTALSKEIRDPRVDVRVVSYRNSRVDVTGLVKNPGSLQVTDVPLSMINAIARTGGTLPDADVQKVRLTRGDKVYELDLDTLTERRNGVGDFLLQGGDIINVPDRLSSRIFVMGEVVKPTSLLMNKGRLSLADALAGVNSIDIRAADPRQVFVIRGARENPTQPAVYRLDMTQVDALLLSTQFRMEPLDVVYVGTSDAVRFNRVLEQITPTIQTLFFTKQLGK</sequence>
<dbReference type="GeneID" id="98403993"/>
<gene>
    <name evidence="18" type="ORF">F7R26_023950</name>
</gene>
<keyword evidence="5" id="KW-0762">Sugar transport</keyword>
<evidence type="ECO:0000256" key="15">
    <source>
        <dbReference type="SAM" id="SignalP"/>
    </source>
</evidence>
<evidence type="ECO:0000256" key="4">
    <source>
        <dbReference type="ARBA" id="ARBA00022452"/>
    </source>
</evidence>
<feature type="domain" description="SLBB" evidence="17">
    <location>
        <begin position="272"/>
        <end position="356"/>
    </location>
</feature>
<evidence type="ECO:0000256" key="8">
    <source>
        <dbReference type="ARBA" id="ARBA00023047"/>
    </source>
</evidence>
<dbReference type="RefSeq" id="WP_170301807.1">
    <property type="nucleotide sequence ID" value="NZ_CP062804.1"/>
</dbReference>
<evidence type="ECO:0000259" key="17">
    <source>
        <dbReference type="Pfam" id="PF22461"/>
    </source>
</evidence>
<name>A0A7M2H6N1_9BURK</name>
<evidence type="ECO:0000256" key="2">
    <source>
        <dbReference type="ARBA" id="ARBA00009450"/>
    </source>
</evidence>
<dbReference type="InterPro" id="IPR049712">
    <property type="entry name" value="Poly_export"/>
</dbReference>
<evidence type="ECO:0000256" key="7">
    <source>
        <dbReference type="ARBA" id="ARBA00022729"/>
    </source>
</evidence>
<keyword evidence="4" id="KW-1134">Transmembrane beta strand</keyword>
<dbReference type="Gene3D" id="3.10.560.10">
    <property type="entry name" value="Outer membrane lipoprotein wza domain like"/>
    <property type="match status" value="2"/>
</dbReference>
<dbReference type="Pfam" id="PF02563">
    <property type="entry name" value="Poly_export"/>
    <property type="match status" value="1"/>
</dbReference>
<dbReference type="InterPro" id="IPR003715">
    <property type="entry name" value="Poly_export_N"/>
</dbReference>
<dbReference type="GO" id="GO:0006811">
    <property type="term" value="P:monoatomic ion transport"/>
    <property type="evidence" value="ECO:0007669"/>
    <property type="project" value="UniProtKB-KW"/>
</dbReference>
<evidence type="ECO:0000256" key="14">
    <source>
        <dbReference type="ARBA" id="ARBA00023288"/>
    </source>
</evidence>
<evidence type="ECO:0000256" key="1">
    <source>
        <dbReference type="ARBA" id="ARBA00004571"/>
    </source>
</evidence>
<dbReference type="GO" id="GO:0015288">
    <property type="term" value="F:porin activity"/>
    <property type="evidence" value="ECO:0007669"/>
    <property type="project" value="UniProtKB-KW"/>
</dbReference>
<dbReference type="PROSITE" id="PS51257">
    <property type="entry name" value="PROKAR_LIPOPROTEIN"/>
    <property type="match status" value="1"/>
</dbReference>
<dbReference type="PANTHER" id="PTHR33619">
    <property type="entry name" value="POLYSACCHARIDE EXPORT PROTEIN GFCE-RELATED"/>
    <property type="match status" value="1"/>
</dbReference>
<comment type="subcellular location">
    <subcellularLocation>
        <location evidence="1">Cell outer membrane</location>
        <topology evidence="1">Multi-pass membrane protein</topology>
    </subcellularLocation>
</comment>
<dbReference type="Gene3D" id="3.30.1950.10">
    <property type="entry name" value="wza like domain"/>
    <property type="match status" value="1"/>
</dbReference>
<evidence type="ECO:0000313" key="19">
    <source>
        <dbReference type="Proteomes" id="UP000397656"/>
    </source>
</evidence>
<dbReference type="EMBL" id="CP062804">
    <property type="protein sequence ID" value="QOT80498.1"/>
    <property type="molecule type" value="Genomic_DNA"/>
</dbReference>
<evidence type="ECO:0000256" key="9">
    <source>
        <dbReference type="ARBA" id="ARBA00023065"/>
    </source>
</evidence>
<feature type="domain" description="Polysaccharide export protein N-terminal" evidence="16">
    <location>
        <begin position="82"/>
        <end position="181"/>
    </location>
</feature>
<evidence type="ECO:0000256" key="5">
    <source>
        <dbReference type="ARBA" id="ARBA00022597"/>
    </source>
</evidence>
<feature type="signal peptide" evidence="15">
    <location>
        <begin position="1"/>
        <end position="21"/>
    </location>
</feature>
<feature type="chain" id="PRO_5029847849" evidence="15">
    <location>
        <begin position="22"/>
        <end position="386"/>
    </location>
</feature>
<comment type="similarity">
    <text evidence="2">Belongs to the BexD/CtrA/VexA family.</text>
</comment>
<keyword evidence="10" id="KW-0626">Porin</keyword>
<feature type="domain" description="SLBB" evidence="17">
    <location>
        <begin position="188"/>
        <end position="265"/>
    </location>
</feature>
<organism evidence="18 19">
    <name type="scientific">Cupriavidus basilensis</name>
    <dbReference type="NCBI Taxonomy" id="68895"/>
    <lineage>
        <taxon>Bacteria</taxon>
        <taxon>Pseudomonadati</taxon>
        <taxon>Pseudomonadota</taxon>
        <taxon>Betaproteobacteria</taxon>
        <taxon>Burkholderiales</taxon>
        <taxon>Burkholderiaceae</taxon>
        <taxon>Cupriavidus</taxon>
    </lineage>
</organism>
<dbReference type="GO" id="GO:0009279">
    <property type="term" value="C:cell outer membrane"/>
    <property type="evidence" value="ECO:0007669"/>
    <property type="project" value="UniProtKB-SubCell"/>
</dbReference>
<keyword evidence="14" id="KW-0449">Lipoprotein</keyword>
<accession>A0A7M2H6N1</accession>
<keyword evidence="3" id="KW-0813">Transport</keyword>
<dbReference type="GO" id="GO:0015159">
    <property type="term" value="F:polysaccharide transmembrane transporter activity"/>
    <property type="evidence" value="ECO:0007669"/>
    <property type="project" value="InterPro"/>
</dbReference>
<keyword evidence="7 15" id="KW-0732">Signal</keyword>
<keyword evidence="9" id="KW-0406">Ion transport</keyword>
<dbReference type="GO" id="GO:0046930">
    <property type="term" value="C:pore complex"/>
    <property type="evidence" value="ECO:0007669"/>
    <property type="project" value="UniProtKB-KW"/>
</dbReference>
<proteinExistence type="inferred from homology"/>
<protein>
    <submittedName>
        <fullName evidence="18">Polysaccharide biosynthesis/export family protein</fullName>
    </submittedName>
</protein>
<evidence type="ECO:0000313" key="18">
    <source>
        <dbReference type="EMBL" id="QOT80498.1"/>
    </source>
</evidence>
<keyword evidence="13" id="KW-0998">Cell outer membrane</keyword>
<evidence type="ECO:0000256" key="11">
    <source>
        <dbReference type="ARBA" id="ARBA00023136"/>
    </source>
</evidence>
<dbReference type="Pfam" id="PF22461">
    <property type="entry name" value="SLBB_2"/>
    <property type="match status" value="2"/>
</dbReference>
<dbReference type="Proteomes" id="UP000397656">
    <property type="component" value="Chromosome 2"/>
</dbReference>
<evidence type="ECO:0000259" key="16">
    <source>
        <dbReference type="Pfam" id="PF02563"/>
    </source>
</evidence>
<keyword evidence="8" id="KW-0625">Polysaccharide transport</keyword>
<evidence type="ECO:0000256" key="10">
    <source>
        <dbReference type="ARBA" id="ARBA00023114"/>
    </source>
</evidence>
<dbReference type="AlphaFoldDB" id="A0A7M2H6N1"/>
<evidence type="ECO:0000256" key="13">
    <source>
        <dbReference type="ARBA" id="ARBA00023237"/>
    </source>
</evidence>
<evidence type="ECO:0000256" key="6">
    <source>
        <dbReference type="ARBA" id="ARBA00022692"/>
    </source>
</evidence>
<evidence type="ECO:0000256" key="12">
    <source>
        <dbReference type="ARBA" id="ARBA00023139"/>
    </source>
</evidence>
<dbReference type="PANTHER" id="PTHR33619:SF3">
    <property type="entry name" value="POLYSACCHARIDE EXPORT PROTEIN GFCE-RELATED"/>
    <property type="match status" value="1"/>
</dbReference>